<dbReference type="GO" id="GO:0000162">
    <property type="term" value="P:L-tryptophan biosynthetic process"/>
    <property type="evidence" value="ECO:0007669"/>
    <property type="project" value="TreeGrafter"/>
</dbReference>
<protein>
    <submittedName>
        <fullName evidence="2">Aminodeoxychorismate synthase subunit I</fullName>
    </submittedName>
</protein>
<dbReference type="NCBIfam" id="NF005486">
    <property type="entry name" value="PRK07093.1"/>
    <property type="match status" value="1"/>
</dbReference>
<organism evidence="2 3">
    <name type="scientific">Marinoscillum furvescens DSM 4134</name>
    <dbReference type="NCBI Taxonomy" id="1122208"/>
    <lineage>
        <taxon>Bacteria</taxon>
        <taxon>Pseudomonadati</taxon>
        <taxon>Bacteroidota</taxon>
        <taxon>Cytophagia</taxon>
        <taxon>Cytophagales</taxon>
        <taxon>Reichenbachiellaceae</taxon>
        <taxon>Marinoscillum</taxon>
    </lineage>
</organism>
<dbReference type="InterPro" id="IPR019999">
    <property type="entry name" value="Anth_synth_I-like"/>
</dbReference>
<name>A0A3D9LHR4_MARFU</name>
<dbReference type="Proteomes" id="UP000256779">
    <property type="component" value="Unassembled WGS sequence"/>
</dbReference>
<accession>A0A3D9LHR4</accession>
<dbReference type="GO" id="GO:0046820">
    <property type="term" value="F:4-amino-4-deoxychorismate synthase activity"/>
    <property type="evidence" value="ECO:0007669"/>
    <property type="project" value="TreeGrafter"/>
</dbReference>
<feature type="domain" description="Chorismate-utilising enzyme C-terminal" evidence="1">
    <location>
        <begin position="70"/>
        <end position="314"/>
    </location>
</feature>
<reference evidence="2 3" key="1">
    <citation type="submission" date="2018-07" db="EMBL/GenBank/DDBJ databases">
        <title>Genomic Encyclopedia of Type Strains, Phase IV (KMG-IV): sequencing the most valuable type-strain genomes for metagenomic binning, comparative biology and taxonomic classification.</title>
        <authorList>
            <person name="Goeker M."/>
        </authorList>
    </citation>
    <scope>NUCLEOTIDE SEQUENCE [LARGE SCALE GENOMIC DNA]</scope>
    <source>
        <strain evidence="2 3">DSM 4134</strain>
    </source>
</reference>
<dbReference type="EMBL" id="QREG01000001">
    <property type="protein sequence ID" value="REE05951.1"/>
    <property type="molecule type" value="Genomic_DNA"/>
</dbReference>
<keyword evidence="3" id="KW-1185">Reference proteome</keyword>
<dbReference type="PRINTS" id="PR00095">
    <property type="entry name" value="ANTSNTHASEI"/>
</dbReference>
<dbReference type="PANTHER" id="PTHR11236:SF50">
    <property type="entry name" value="AMINODEOXYCHORISMATE SYNTHASE COMPONENT 1"/>
    <property type="match status" value="1"/>
</dbReference>
<gene>
    <name evidence="2" type="ORF">C7460_101470</name>
</gene>
<dbReference type="PANTHER" id="PTHR11236">
    <property type="entry name" value="AMINOBENZOATE/ANTHRANILATE SYNTHASE"/>
    <property type="match status" value="1"/>
</dbReference>
<evidence type="ECO:0000313" key="3">
    <source>
        <dbReference type="Proteomes" id="UP000256779"/>
    </source>
</evidence>
<evidence type="ECO:0000313" key="2">
    <source>
        <dbReference type="EMBL" id="REE05951.1"/>
    </source>
</evidence>
<dbReference type="Pfam" id="PF00425">
    <property type="entry name" value="Chorismate_bind"/>
    <property type="match status" value="1"/>
</dbReference>
<proteinExistence type="predicted"/>
<evidence type="ECO:0000259" key="1">
    <source>
        <dbReference type="Pfam" id="PF00425"/>
    </source>
</evidence>
<dbReference type="Gene3D" id="3.60.120.10">
    <property type="entry name" value="Anthranilate synthase"/>
    <property type="match status" value="1"/>
</dbReference>
<dbReference type="InterPro" id="IPR015890">
    <property type="entry name" value="Chorismate_C"/>
</dbReference>
<comment type="caution">
    <text evidence="2">The sequence shown here is derived from an EMBL/GenBank/DDBJ whole genome shotgun (WGS) entry which is preliminary data.</text>
</comment>
<dbReference type="SUPFAM" id="SSF56322">
    <property type="entry name" value="ADC synthase"/>
    <property type="match status" value="1"/>
</dbReference>
<dbReference type="InterPro" id="IPR005801">
    <property type="entry name" value="ADC_synthase"/>
</dbReference>
<dbReference type="AlphaFoldDB" id="A0A3D9LHR4"/>
<dbReference type="OrthoDB" id="9803598at2"/>
<sequence length="319" mass="36044">MLRRPAAIQQINALGKSHTPFLFFTDFLGTSAFVCPLDQLQKHNITYAFGDQASSHSKPNFAFSKQPLLREEFALAFRYVVDQINFGNSYLVNLTVKTPITTNLSLQEIYAVSKAKYKLRYQDQFVFFSPETFVKIEDGHIYSYPMKGTLDAAVPNARQQLLNDPKETAEHVTIVDLIRNDLSQIAEKVAVTKFRFITEVQTHEKTLLQVSSEIRGQLPQDYHSRLGTLLFKLLPAGSISGAPKKETVQIIANAETYERGFYTGICGVYDGQNLDSGVMIRFIEKENNQLYYKSGGGITSFSNEASEYQEVIDKIYIPC</sequence>